<evidence type="ECO:0000313" key="1">
    <source>
        <dbReference type="EMBL" id="DAE31140.1"/>
    </source>
</evidence>
<proteinExistence type="predicted"/>
<dbReference type="EMBL" id="BK059105">
    <property type="protein sequence ID" value="DAE31140.1"/>
    <property type="molecule type" value="Genomic_DNA"/>
</dbReference>
<organism evidence="1">
    <name type="scientific">virus sp. ctML55</name>
    <dbReference type="NCBI Taxonomy" id="2827627"/>
    <lineage>
        <taxon>Viruses</taxon>
    </lineage>
</organism>
<name>A0A8S5RJI3_9VIRU</name>
<reference evidence="1" key="1">
    <citation type="journal article" date="2021" name="Proc. Natl. Acad. Sci. U.S.A.">
        <title>A Catalog of Tens of Thousands of Viruses from Human Metagenomes Reveals Hidden Associations with Chronic Diseases.</title>
        <authorList>
            <person name="Tisza M.J."/>
            <person name="Buck C.B."/>
        </authorList>
    </citation>
    <scope>NUCLEOTIDE SEQUENCE</scope>
    <source>
        <strain evidence="1">CtML55</strain>
    </source>
</reference>
<sequence>MICLFGCTTFSVSDYVNLLGLEPKSSQRV</sequence>
<accession>A0A8S5RJI3</accession>
<protein>
    <submittedName>
        <fullName evidence="1">Uncharacterized protein</fullName>
    </submittedName>
</protein>